<keyword evidence="9" id="KW-0732">Signal</keyword>
<evidence type="ECO:0000256" key="4">
    <source>
        <dbReference type="ARBA" id="ARBA00022452"/>
    </source>
</evidence>
<dbReference type="PANTHER" id="PTHR30026">
    <property type="entry name" value="OUTER MEMBRANE PROTEIN TOLC"/>
    <property type="match status" value="1"/>
</dbReference>
<evidence type="ECO:0000256" key="7">
    <source>
        <dbReference type="ARBA" id="ARBA00023237"/>
    </source>
</evidence>
<keyword evidence="6" id="KW-0472">Membrane</keyword>
<dbReference type="EMBL" id="JBHULD010000018">
    <property type="protein sequence ID" value="MFD2556229.1"/>
    <property type="molecule type" value="Genomic_DNA"/>
</dbReference>
<sequence length="425" mass="49169">MRILVYILSLLIPSLCSAQSLSIEGLWQQMESGIAYRERALKVEVRKQELKEFQANRIPVFYIDANLQRNLIVPTTPVPAIAFDPNATDGAIIPLKFATKWSSKAGLQVEWDLFDPRRRLDEQQKSLEVKRAELDLHQQKIDWQRGATLAYAAVVLATEQYALAQQDSMAYLDILRVTQARYEEGREKSVNYLTAQQEFERKRIQLHEAWSVLLDADLELRRFTDLETTKVLSSNIQDIVAFVRKYDPENVALFALELDRKSYDLQYKALRSGLYPSLKANAYLGEQYFSNEFRLDRGKEWYGSSYVNLALRIPLSSLFTVQPTFRKLRAQSEIISLKLREETDSDRISSQQQQVKIAAAQSKLDRLKAVMHLAEQVKQEQEQTYAEGRLLLVDLNLSINQLNQAKRDVWQAGYDLIRALMQQQR</sequence>
<proteinExistence type="inferred from homology"/>
<evidence type="ECO:0000256" key="8">
    <source>
        <dbReference type="SAM" id="Coils"/>
    </source>
</evidence>
<reference evidence="11" key="1">
    <citation type="journal article" date="2019" name="Int. J. Syst. Evol. Microbiol.">
        <title>The Global Catalogue of Microorganisms (GCM) 10K type strain sequencing project: providing services to taxonomists for standard genome sequencing and annotation.</title>
        <authorList>
            <consortium name="The Broad Institute Genomics Platform"/>
            <consortium name="The Broad Institute Genome Sequencing Center for Infectious Disease"/>
            <person name="Wu L."/>
            <person name="Ma J."/>
        </authorList>
    </citation>
    <scope>NUCLEOTIDE SEQUENCE [LARGE SCALE GENOMIC DNA]</scope>
    <source>
        <strain evidence="11">KCTC 52298</strain>
    </source>
</reference>
<dbReference type="Pfam" id="PF02321">
    <property type="entry name" value="OEP"/>
    <property type="match status" value="1"/>
</dbReference>
<gene>
    <name evidence="10" type="ORF">ACFSQW_17680</name>
</gene>
<feature type="chain" id="PRO_5046833895" evidence="9">
    <location>
        <begin position="19"/>
        <end position="425"/>
    </location>
</feature>
<comment type="similarity">
    <text evidence="2">Belongs to the outer membrane factor (OMF) (TC 1.B.17) family.</text>
</comment>
<dbReference type="InterPro" id="IPR003423">
    <property type="entry name" value="OMP_efflux"/>
</dbReference>
<evidence type="ECO:0000256" key="2">
    <source>
        <dbReference type="ARBA" id="ARBA00007613"/>
    </source>
</evidence>
<accession>A0ABW5L4W1</accession>
<comment type="caution">
    <text evidence="10">The sequence shown here is derived from an EMBL/GenBank/DDBJ whole genome shotgun (WGS) entry which is preliminary data.</text>
</comment>
<evidence type="ECO:0000256" key="1">
    <source>
        <dbReference type="ARBA" id="ARBA00004442"/>
    </source>
</evidence>
<evidence type="ECO:0000256" key="9">
    <source>
        <dbReference type="SAM" id="SignalP"/>
    </source>
</evidence>
<evidence type="ECO:0000313" key="10">
    <source>
        <dbReference type="EMBL" id="MFD2556229.1"/>
    </source>
</evidence>
<evidence type="ECO:0000256" key="6">
    <source>
        <dbReference type="ARBA" id="ARBA00023136"/>
    </source>
</evidence>
<keyword evidence="7" id="KW-0998">Cell outer membrane</keyword>
<keyword evidence="5" id="KW-0812">Transmembrane</keyword>
<keyword evidence="3" id="KW-0813">Transport</keyword>
<evidence type="ECO:0000256" key="3">
    <source>
        <dbReference type="ARBA" id="ARBA00022448"/>
    </source>
</evidence>
<keyword evidence="11" id="KW-1185">Reference proteome</keyword>
<dbReference type="RefSeq" id="WP_210352703.1">
    <property type="nucleotide sequence ID" value="NZ_JAEQMU010000001.1"/>
</dbReference>
<feature type="signal peptide" evidence="9">
    <location>
        <begin position="1"/>
        <end position="18"/>
    </location>
</feature>
<name>A0ABW5L4W1_9SPHI</name>
<evidence type="ECO:0000313" key="11">
    <source>
        <dbReference type="Proteomes" id="UP001597440"/>
    </source>
</evidence>
<dbReference type="PANTHER" id="PTHR30026:SF20">
    <property type="entry name" value="OUTER MEMBRANE PROTEIN TOLC"/>
    <property type="match status" value="1"/>
</dbReference>
<dbReference type="Gene3D" id="1.20.1600.10">
    <property type="entry name" value="Outer membrane efflux proteins (OEP)"/>
    <property type="match status" value="1"/>
</dbReference>
<dbReference type="Proteomes" id="UP001597440">
    <property type="component" value="Unassembled WGS sequence"/>
</dbReference>
<dbReference type="InterPro" id="IPR051906">
    <property type="entry name" value="TolC-like"/>
</dbReference>
<keyword evidence="4" id="KW-1134">Transmembrane beta strand</keyword>
<feature type="coiled-coil region" evidence="8">
    <location>
        <begin position="350"/>
        <end position="384"/>
    </location>
</feature>
<dbReference type="SUPFAM" id="SSF56954">
    <property type="entry name" value="Outer membrane efflux proteins (OEP)"/>
    <property type="match status" value="1"/>
</dbReference>
<comment type="subcellular location">
    <subcellularLocation>
        <location evidence="1">Cell outer membrane</location>
    </subcellularLocation>
</comment>
<keyword evidence="8" id="KW-0175">Coiled coil</keyword>
<organism evidence="10 11">
    <name type="scientific">Sphingobacterium tabacisoli</name>
    <dbReference type="NCBI Taxonomy" id="2044855"/>
    <lineage>
        <taxon>Bacteria</taxon>
        <taxon>Pseudomonadati</taxon>
        <taxon>Bacteroidota</taxon>
        <taxon>Sphingobacteriia</taxon>
        <taxon>Sphingobacteriales</taxon>
        <taxon>Sphingobacteriaceae</taxon>
        <taxon>Sphingobacterium</taxon>
    </lineage>
</organism>
<evidence type="ECO:0000256" key="5">
    <source>
        <dbReference type="ARBA" id="ARBA00022692"/>
    </source>
</evidence>
<protein>
    <submittedName>
        <fullName evidence="10">TolC family protein</fullName>
    </submittedName>
</protein>